<dbReference type="Gene3D" id="3.30.1490.20">
    <property type="entry name" value="ATP-grasp fold, A domain"/>
    <property type="match status" value="1"/>
</dbReference>
<dbReference type="GO" id="GO:0005737">
    <property type="term" value="C:cytoplasm"/>
    <property type="evidence" value="ECO:0007669"/>
    <property type="project" value="TreeGrafter"/>
</dbReference>
<keyword evidence="13" id="KW-1185">Reference proteome</keyword>
<dbReference type="RefSeq" id="WP_086488210.1">
    <property type="nucleotide sequence ID" value="NZ_MSLT01000012.1"/>
</dbReference>
<evidence type="ECO:0000256" key="8">
    <source>
        <dbReference type="ARBA" id="ARBA00022842"/>
    </source>
</evidence>
<evidence type="ECO:0000256" key="7">
    <source>
        <dbReference type="ARBA" id="ARBA00022840"/>
    </source>
</evidence>
<sequence>MNLTLGMIMDDIAHIKVYKDSSFAMLLAAQSRGWTLWYLTVSDLFLQETQVWGKMRPITVYDQVDHWFELGESICQPLSALHCVLMRKDPPFNMEYIIATYLLEQAEKAGVFVVNKPQSLRDANEKLYTTWFPQCCPPTLVTRQASQLQQFLQTHQQIVLKPLDAMGGSSVFRLQLGDLNTRVIIETITQQEQRFVMAQRYIPDILEYGDKRILLINGKPIPYALARIPAQGEFRGNLAVGARGEGVALTERDYWICEQVAPELQRRGLFFVGLDVIGDYLTEINVTSPTGIRELERIYQLDIAGELIDFLAKNCH</sequence>
<dbReference type="OrthoDB" id="9785415at2"/>
<dbReference type="FunFam" id="3.40.50.20:FF:000009">
    <property type="entry name" value="Glutathione synthetase"/>
    <property type="match status" value="1"/>
</dbReference>
<dbReference type="InterPro" id="IPR006284">
    <property type="entry name" value="Glut_synth_pro"/>
</dbReference>
<keyword evidence="9" id="KW-0464">Manganese</keyword>
<comment type="cofactor">
    <cofactor evidence="2">
        <name>Mg(2+)</name>
        <dbReference type="ChEBI" id="CHEBI:18420"/>
    </cofactor>
</comment>
<dbReference type="Gene3D" id="3.40.50.20">
    <property type="match status" value="1"/>
</dbReference>
<dbReference type="EC" id="6.3.2.3" evidence="10"/>
<gene>
    <name evidence="10" type="primary">gshB</name>
    <name evidence="12" type="ORF">TPSD3_08975</name>
</gene>
<comment type="caution">
    <text evidence="12">The sequence shown here is derived from an EMBL/GenBank/DDBJ whole genome shotgun (WGS) entry which is preliminary data.</text>
</comment>
<dbReference type="GO" id="GO:0005524">
    <property type="term" value="F:ATP binding"/>
    <property type="evidence" value="ECO:0007669"/>
    <property type="project" value="UniProtKB-UniRule"/>
</dbReference>
<dbReference type="UniPathway" id="UPA00142">
    <property type="reaction ID" value="UER00210"/>
</dbReference>
<dbReference type="GO" id="GO:0004363">
    <property type="term" value="F:glutathione synthase activity"/>
    <property type="evidence" value="ECO:0007669"/>
    <property type="project" value="UniProtKB-UniRule"/>
</dbReference>
<dbReference type="PANTHER" id="PTHR21621">
    <property type="entry name" value="RIBOSOMAL PROTEIN S6 MODIFICATION PROTEIN"/>
    <property type="match status" value="1"/>
</dbReference>
<evidence type="ECO:0000256" key="4">
    <source>
        <dbReference type="ARBA" id="ARBA00022684"/>
    </source>
</evidence>
<dbReference type="GO" id="GO:0046872">
    <property type="term" value="F:metal ion binding"/>
    <property type="evidence" value="ECO:0007669"/>
    <property type="project" value="UniProtKB-KW"/>
</dbReference>
<dbReference type="NCBIfam" id="TIGR01380">
    <property type="entry name" value="glut_syn"/>
    <property type="match status" value="1"/>
</dbReference>
<dbReference type="NCBIfam" id="NF003573">
    <property type="entry name" value="PRK05246.1"/>
    <property type="match status" value="1"/>
</dbReference>
<evidence type="ECO:0000259" key="11">
    <source>
        <dbReference type="PROSITE" id="PS50975"/>
    </source>
</evidence>
<protein>
    <recommendedName>
        <fullName evidence="10">Glutathione synthetase</fullName>
        <ecNumber evidence="10">6.3.2.3</ecNumber>
    </recommendedName>
    <alternativeName>
        <fullName evidence="10">GSH synthetase</fullName>
        <shortName evidence="10">GSH-S</shortName>
        <shortName evidence="10">GSHase</shortName>
    </alternativeName>
    <alternativeName>
        <fullName evidence="10">Glutathione synthase</fullName>
    </alternativeName>
</protein>
<keyword evidence="4 10" id="KW-0317">Glutathione biosynthesis</keyword>
<evidence type="ECO:0000256" key="2">
    <source>
        <dbReference type="ARBA" id="ARBA00001946"/>
    </source>
</evidence>
<evidence type="ECO:0000256" key="5">
    <source>
        <dbReference type="ARBA" id="ARBA00022723"/>
    </source>
</evidence>
<dbReference type="FunFam" id="3.30.1490.20:FF:000009">
    <property type="entry name" value="Glutathione synthetase"/>
    <property type="match status" value="1"/>
</dbReference>
<dbReference type="InterPro" id="IPR013815">
    <property type="entry name" value="ATP_grasp_subdomain_1"/>
</dbReference>
<comment type="cofactor">
    <cofactor evidence="1">
        <name>Mn(2+)</name>
        <dbReference type="ChEBI" id="CHEBI:29035"/>
    </cofactor>
</comment>
<dbReference type="PANTHER" id="PTHR21621:SF4">
    <property type="entry name" value="GLUTATHIONE SYNTHETASE"/>
    <property type="match status" value="1"/>
</dbReference>
<keyword evidence="8" id="KW-0460">Magnesium</keyword>
<evidence type="ECO:0000313" key="12">
    <source>
        <dbReference type="EMBL" id="OUD14429.1"/>
    </source>
</evidence>
<organism evidence="12 13">
    <name type="scientific">Thioflexithrix psekupsensis</name>
    <dbReference type="NCBI Taxonomy" id="1570016"/>
    <lineage>
        <taxon>Bacteria</taxon>
        <taxon>Pseudomonadati</taxon>
        <taxon>Pseudomonadota</taxon>
        <taxon>Gammaproteobacteria</taxon>
        <taxon>Thiotrichales</taxon>
        <taxon>Thioflexithrix</taxon>
    </lineage>
</organism>
<dbReference type="Proteomes" id="UP000194798">
    <property type="component" value="Unassembled WGS sequence"/>
</dbReference>
<dbReference type="SUPFAM" id="SSF52440">
    <property type="entry name" value="PreATP-grasp domain"/>
    <property type="match status" value="1"/>
</dbReference>
<dbReference type="InterPro" id="IPR004215">
    <property type="entry name" value="GSHS_N"/>
</dbReference>
<dbReference type="InterPro" id="IPR004218">
    <property type="entry name" value="GSHS_ATP-bd"/>
</dbReference>
<dbReference type="SUPFAM" id="SSF56059">
    <property type="entry name" value="Glutathione synthetase ATP-binding domain-like"/>
    <property type="match status" value="1"/>
</dbReference>
<accession>A0A251X8N8</accession>
<evidence type="ECO:0000313" key="13">
    <source>
        <dbReference type="Proteomes" id="UP000194798"/>
    </source>
</evidence>
<keyword evidence="3 10" id="KW-0436">Ligase</keyword>
<comment type="catalytic activity">
    <reaction evidence="10">
        <text>gamma-L-glutamyl-L-cysteine + glycine + ATP = glutathione + ADP + phosphate + H(+)</text>
        <dbReference type="Rhea" id="RHEA:13557"/>
        <dbReference type="ChEBI" id="CHEBI:15378"/>
        <dbReference type="ChEBI" id="CHEBI:30616"/>
        <dbReference type="ChEBI" id="CHEBI:43474"/>
        <dbReference type="ChEBI" id="CHEBI:57305"/>
        <dbReference type="ChEBI" id="CHEBI:57925"/>
        <dbReference type="ChEBI" id="CHEBI:58173"/>
        <dbReference type="ChEBI" id="CHEBI:456216"/>
        <dbReference type="EC" id="6.3.2.3"/>
    </reaction>
</comment>
<dbReference type="AlphaFoldDB" id="A0A251X8N8"/>
<dbReference type="Pfam" id="PF02955">
    <property type="entry name" value="GSH-S_ATP"/>
    <property type="match status" value="1"/>
</dbReference>
<reference evidence="12 13" key="1">
    <citation type="submission" date="2016-12" db="EMBL/GenBank/DDBJ databases">
        <title>Thioflexothrix psekupsii D3 genome sequencing and assembly.</title>
        <authorList>
            <person name="Fomenkov A."/>
            <person name="Vincze T."/>
            <person name="Grabovich M."/>
            <person name="Anton B.P."/>
            <person name="Dubinina G."/>
            <person name="Orlova M."/>
            <person name="Belousova E."/>
            <person name="Roberts R.J."/>
        </authorList>
    </citation>
    <scope>NUCLEOTIDE SEQUENCE [LARGE SCALE GENOMIC DNA]</scope>
    <source>
        <strain evidence="12">D3</strain>
    </source>
</reference>
<comment type="similarity">
    <text evidence="10">Belongs to the prokaryotic GSH synthase family.</text>
</comment>
<keyword evidence="7 10" id="KW-0067">ATP-binding</keyword>
<comment type="pathway">
    <text evidence="10">Sulfur metabolism; glutathione biosynthesis; glutathione from L-cysteine and L-glutamate: step 2/2.</text>
</comment>
<dbReference type="Gene3D" id="3.30.470.20">
    <property type="entry name" value="ATP-grasp fold, B domain"/>
    <property type="match status" value="1"/>
</dbReference>
<dbReference type="InterPro" id="IPR011761">
    <property type="entry name" value="ATP-grasp"/>
</dbReference>
<evidence type="ECO:0000256" key="1">
    <source>
        <dbReference type="ARBA" id="ARBA00001936"/>
    </source>
</evidence>
<evidence type="ECO:0000256" key="10">
    <source>
        <dbReference type="HAMAP-Rule" id="MF_00162"/>
    </source>
</evidence>
<proteinExistence type="inferred from homology"/>
<feature type="domain" description="ATP-grasp" evidence="11">
    <location>
        <begin position="126"/>
        <end position="312"/>
    </location>
</feature>
<evidence type="ECO:0000256" key="9">
    <source>
        <dbReference type="ARBA" id="ARBA00023211"/>
    </source>
</evidence>
<evidence type="ECO:0000256" key="3">
    <source>
        <dbReference type="ARBA" id="ARBA00022598"/>
    </source>
</evidence>
<dbReference type="PROSITE" id="PS50975">
    <property type="entry name" value="ATP_GRASP"/>
    <property type="match status" value="1"/>
</dbReference>
<evidence type="ECO:0000256" key="6">
    <source>
        <dbReference type="ARBA" id="ARBA00022741"/>
    </source>
</evidence>
<dbReference type="HAMAP" id="MF_00162">
    <property type="entry name" value="GSH_S"/>
    <property type="match status" value="1"/>
</dbReference>
<dbReference type="InterPro" id="IPR016185">
    <property type="entry name" value="PreATP-grasp_dom_sf"/>
</dbReference>
<dbReference type="EMBL" id="MSLT01000012">
    <property type="protein sequence ID" value="OUD14429.1"/>
    <property type="molecule type" value="Genomic_DNA"/>
</dbReference>
<keyword evidence="5" id="KW-0479">Metal-binding</keyword>
<dbReference type="Pfam" id="PF02951">
    <property type="entry name" value="GSH-S_N"/>
    <property type="match status" value="1"/>
</dbReference>
<keyword evidence="6 10" id="KW-0547">Nucleotide-binding</keyword>
<name>A0A251X8N8_9GAMM</name>